<dbReference type="PANTHER" id="PTHR28164:SF1">
    <property type="entry name" value="PROTEIN STB3"/>
    <property type="match status" value="1"/>
</dbReference>
<evidence type="ECO:0000256" key="1">
    <source>
        <dbReference type="SAM" id="MobiDB-lite"/>
    </source>
</evidence>
<feature type="region of interest" description="Disordered" evidence="1">
    <location>
        <begin position="29"/>
        <end position="82"/>
    </location>
</feature>
<protein>
    <recommendedName>
        <fullName evidence="5">Sin3 binding protein</fullName>
    </recommendedName>
</protein>
<gene>
    <name evidence="2" type="ORF">BLS_006227</name>
    <name evidence="3" type="ORF">EG327_007251</name>
</gene>
<reference evidence="3 4" key="1">
    <citation type="submission" date="2019-07" db="EMBL/GenBank/DDBJ databases">
        <title>Venturia inaequalis Genome Resource.</title>
        <authorList>
            <person name="Lichtner F.J."/>
        </authorList>
    </citation>
    <scope>NUCLEOTIDE SEQUENCE [LARGE SCALE GENOMIC DNA]</scope>
    <source>
        <strain evidence="2">Bline_iso_100314</strain>
        <strain evidence="3 4">DMI_063113</strain>
    </source>
</reference>
<evidence type="ECO:0008006" key="5">
    <source>
        <dbReference type="Google" id="ProtNLM"/>
    </source>
</evidence>
<dbReference type="Proteomes" id="UP000490939">
    <property type="component" value="Unassembled WGS sequence"/>
</dbReference>
<dbReference type="Proteomes" id="UP000433883">
    <property type="component" value="Unassembled WGS sequence"/>
</dbReference>
<evidence type="ECO:0000313" key="3">
    <source>
        <dbReference type="EMBL" id="KAE9992943.1"/>
    </source>
</evidence>
<keyword evidence="4" id="KW-1185">Reference proteome</keyword>
<dbReference type="EMBL" id="WNWQ01000452">
    <property type="protein sequence ID" value="KAE9967700.1"/>
    <property type="molecule type" value="Genomic_DNA"/>
</dbReference>
<organism evidence="3 4">
    <name type="scientific">Venturia inaequalis</name>
    <name type="common">Apple scab fungus</name>
    <dbReference type="NCBI Taxonomy" id="5025"/>
    <lineage>
        <taxon>Eukaryota</taxon>
        <taxon>Fungi</taxon>
        <taxon>Dikarya</taxon>
        <taxon>Ascomycota</taxon>
        <taxon>Pezizomycotina</taxon>
        <taxon>Dothideomycetes</taxon>
        <taxon>Pleosporomycetidae</taxon>
        <taxon>Venturiales</taxon>
        <taxon>Venturiaceae</taxon>
        <taxon>Venturia</taxon>
    </lineage>
</organism>
<feature type="region of interest" description="Disordered" evidence="1">
    <location>
        <begin position="360"/>
        <end position="381"/>
    </location>
</feature>
<feature type="compositionally biased region" description="Polar residues" evidence="1">
    <location>
        <begin position="67"/>
        <end position="78"/>
    </location>
</feature>
<dbReference type="InterPro" id="IPR018818">
    <property type="entry name" value="Stb3"/>
</dbReference>
<feature type="region of interest" description="Disordered" evidence="1">
    <location>
        <begin position="283"/>
        <end position="316"/>
    </location>
</feature>
<dbReference type="Pfam" id="PF10330">
    <property type="entry name" value="Stb3"/>
    <property type="match status" value="1"/>
</dbReference>
<feature type="compositionally biased region" description="Pro residues" evidence="1">
    <location>
        <begin position="49"/>
        <end position="60"/>
    </location>
</feature>
<dbReference type="GO" id="GO:0000432">
    <property type="term" value="P:positive regulation of transcription from RNA polymerase II promoter by glucose"/>
    <property type="evidence" value="ECO:0007669"/>
    <property type="project" value="TreeGrafter"/>
</dbReference>
<evidence type="ECO:0000313" key="4">
    <source>
        <dbReference type="Proteomes" id="UP000490939"/>
    </source>
</evidence>
<dbReference type="EMBL" id="WNWR01000043">
    <property type="protein sequence ID" value="KAE9992943.1"/>
    <property type="molecule type" value="Genomic_DNA"/>
</dbReference>
<sequence length="426" mass="45152">MAATASKPISNIAIAIAFASKSAFVDIPQSRDAGRPSKLAPSEHHGMLPTPPNSISPTLPPHKVRSSRSASHNPQQLPDSDVENLDADEHAATRARPQALSTAALSGLEAAQAITPAMLAENHLPDILLSGGPMAIRHVLHHLTQTVPGFSRIPPAKARRIVVSALESRVGPLTKGTVVFEKVGWGRWDARIRGQPPRETRMAQPTIGSLHDGSHLAVSPPPSLPGSYALSNGGSALQIPLARHHFDGRRDIYSGGSWTGESVISSRDEDMDMAEHEADKMSLDGREEDEDDMSSHAAPEDEPISDNPDDVTDEEDWAGIGPQALCRGFSAARTGARIDYNSLSYSPSSRIKMVPSISSLMRSGPGPMRRASSYNAASHRGTSYPGGTVPLTTSLGFGSTGLTQAGVDVDSQERDAIEALLSMGSM</sequence>
<dbReference type="GO" id="GO:0043565">
    <property type="term" value="F:sequence-specific DNA binding"/>
    <property type="evidence" value="ECO:0007669"/>
    <property type="project" value="TreeGrafter"/>
</dbReference>
<feature type="compositionally biased region" description="Acidic residues" evidence="1">
    <location>
        <begin position="300"/>
        <end position="316"/>
    </location>
</feature>
<proteinExistence type="predicted"/>
<dbReference type="GO" id="GO:0005634">
    <property type="term" value="C:nucleus"/>
    <property type="evidence" value="ECO:0007669"/>
    <property type="project" value="TreeGrafter"/>
</dbReference>
<dbReference type="AlphaFoldDB" id="A0A8H3VU41"/>
<comment type="caution">
    <text evidence="3">The sequence shown here is derived from an EMBL/GenBank/DDBJ whole genome shotgun (WGS) entry which is preliminary data.</text>
</comment>
<accession>A0A8H3VU41</accession>
<evidence type="ECO:0000313" key="2">
    <source>
        <dbReference type="EMBL" id="KAE9967700.1"/>
    </source>
</evidence>
<dbReference type="PANTHER" id="PTHR28164">
    <property type="entry name" value="PROTEIN STB3"/>
    <property type="match status" value="1"/>
</dbReference>
<name>A0A8H3VU41_VENIN</name>